<dbReference type="EMBL" id="FOQU01000004">
    <property type="protein sequence ID" value="SFI79285.1"/>
    <property type="molecule type" value="Genomic_DNA"/>
</dbReference>
<evidence type="ECO:0000313" key="3">
    <source>
        <dbReference type="Proteomes" id="UP000199548"/>
    </source>
</evidence>
<protein>
    <recommendedName>
        <fullName evidence="4">Heat induced stress protein YflT</fullName>
    </recommendedName>
</protein>
<name>A0A1I3L4C1_9BURK</name>
<dbReference type="OrthoDB" id="581516at2"/>
<evidence type="ECO:0008006" key="4">
    <source>
        <dbReference type="Google" id="ProtNLM"/>
    </source>
</evidence>
<dbReference type="RefSeq" id="WP_091011951.1">
    <property type="nucleotide sequence ID" value="NZ_CP041743.1"/>
</dbReference>
<gene>
    <name evidence="2" type="ORF">SAMN05192543_104234</name>
</gene>
<feature type="compositionally biased region" description="Acidic residues" evidence="1">
    <location>
        <begin position="208"/>
        <end position="217"/>
    </location>
</feature>
<feature type="region of interest" description="Disordered" evidence="1">
    <location>
        <begin position="173"/>
        <end position="217"/>
    </location>
</feature>
<proteinExistence type="predicted"/>
<reference evidence="2 3" key="1">
    <citation type="submission" date="2016-10" db="EMBL/GenBank/DDBJ databases">
        <authorList>
            <person name="de Groot N.N."/>
        </authorList>
    </citation>
    <scope>NUCLEOTIDE SEQUENCE [LARGE SCALE GENOMIC DNA]</scope>
    <source>
        <strain evidence="2 3">LMG 23650</strain>
    </source>
</reference>
<evidence type="ECO:0000313" key="2">
    <source>
        <dbReference type="EMBL" id="SFI79285.1"/>
    </source>
</evidence>
<organism evidence="2 3">
    <name type="scientific">Paraburkholderia megapolitana</name>
    <dbReference type="NCBI Taxonomy" id="420953"/>
    <lineage>
        <taxon>Bacteria</taxon>
        <taxon>Pseudomonadati</taxon>
        <taxon>Pseudomonadota</taxon>
        <taxon>Betaproteobacteria</taxon>
        <taxon>Burkholderiales</taxon>
        <taxon>Burkholderiaceae</taxon>
        <taxon>Paraburkholderia</taxon>
    </lineage>
</organism>
<keyword evidence="3" id="KW-1185">Reference proteome</keyword>
<dbReference type="STRING" id="420953.SAMN05192543_104234"/>
<sequence>MKHIVIGLFDRYADAEGARDTLVRTGFAQADIELQANPESTPDATATSGSGAGVLANIERFLANLFASGPRTVEAERYRDAVQRGAVLVCVNAASEAHAELASRLLTKLGATDVGERAPGWEAALADPDAGREHSILDELGIGGAAAVAPVTRPLSTDDTAFGVIAAGAAPGSGAVLRPDPRDSEPAAAARPSAARSLIPSTAPIADTPDEFMEDEEDFRSHYDEQYASENARYEDYVPAYRYGATLARDARFHDRSWDELELEAQHDWETNGTPSATDEPGETWERVKAAVRHGWERVTGHHHV</sequence>
<evidence type="ECO:0000256" key="1">
    <source>
        <dbReference type="SAM" id="MobiDB-lite"/>
    </source>
</evidence>
<dbReference type="Proteomes" id="UP000199548">
    <property type="component" value="Unassembled WGS sequence"/>
</dbReference>
<feature type="compositionally biased region" description="Low complexity" evidence="1">
    <location>
        <begin position="186"/>
        <end position="197"/>
    </location>
</feature>
<dbReference type="AlphaFoldDB" id="A0A1I3L4C1"/>
<accession>A0A1I3L4C1</accession>